<comment type="similarity">
    <text evidence="6">Belongs to the LRR-containing bacterial E3 ligase family.</text>
</comment>
<dbReference type="Pfam" id="PF20178">
    <property type="entry name" value="ToxA_N"/>
    <property type="match status" value="2"/>
</dbReference>
<dbReference type="SUPFAM" id="SSF52058">
    <property type="entry name" value="L domain-like"/>
    <property type="match status" value="1"/>
</dbReference>
<dbReference type="GeneID" id="72192552"/>
<gene>
    <name evidence="8" type="ORF">HGP31_03175</name>
</gene>
<keyword evidence="6" id="KW-1035">Host cytoplasm</keyword>
<organism evidence="8 9">
    <name type="scientific">Pseudomonas umsongensis</name>
    <dbReference type="NCBI Taxonomy" id="198618"/>
    <lineage>
        <taxon>Bacteria</taxon>
        <taxon>Pseudomonadati</taxon>
        <taxon>Pseudomonadota</taxon>
        <taxon>Gammaproteobacteria</taxon>
        <taxon>Pseudomonadales</taxon>
        <taxon>Pseudomonadaceae</taxon>
        <taxon>Pseudomonas</taxon>
    </lineage>
</organism>
<reference evidence="8 9" key="1">
    <citation type="submission" date="2020-04" db="EMBL/GenBank/DDBJ databases">
        <authorList>
            <person name="Yao Y."/>
            <person name="He Z."/>
        </authorList>
    </citation>
    <scope>NUCLEOTIDE SEQUENCE [LARGE SCALE GENOMIC DNA]</scope>
    <source>
        <strain evidence="8 9">CY-1</strain>
    </source>
</reference>
<dbReference type="InterPro" id="IPR029487">
    <property type="entry name" value="NEL_dom"/>
</dbReference>
<proteinExistence type="inferred from homology"/>
<evidence type="ECO:0000313" key="9">
    <source>
        <dbReference type="Proteomes" id="UP000501367"/>
    </source>
</evidence>
<keyword evidence="3" id="KW-0433">Leucine-rich repeat</keyword>
<dbReference type="EMBL" id="CP051487">
    <property type="protein sequence ID" value="QJC77341.1"/>
    <property type="molecule type" value="Genomic_DNA"/>
</dbReference>
<dbReference type="GO" id="GO:0005737">
    <property type="term" value="C:cytoplasm"/>
    <property type="evidence" value="ECO:0007669"/>
    <property type="project" value="TreeGrafter"/>
</dbReference>
<dbReference type="RefSeq" id="WP_168757150.1">
    <property type="nucleotide sequence ID" value="NZ_CP051487.1"/>
</dbReference>
<accession>A0AAE6ZTH5</accession>
<dbReference type="PANTHER" id="PTHR48051">
    <property type="match status" value="1"/>
</dbReference>
<evidence type="ECO:0000256" key="6">
    <source>
        <dbReference type="PROSITE-ProRule" id="PRU01398"/>
    </source>
</evidence>
<name>A0AAE6ZTH5_9PSED</name>
<dbReference type="EC" id="2.3.2.27" evidence="2"/>
<feature type="active site" description="Glycyl thioester intermediate" evidence="6">
    <location>
        <position position="1503"/>
    </location>
</feature>
<dbReference type="Proteomes" id="UP000501367">
    <property type="component" value="Chromosome"/>
</dbReference>
<dbReference type="KEGG" id="pum:HGP31_03175"/>
<dbReference type="Pfam" id="PF14496">
    <property type="entry name" value="NEL"/>
    <property type="match status" value="1"/>
</dbReference>
<dbReference type="InterPro" id="IPR032675">
    <property type="entry name" value="LRR_dom_sf"/>
</dbReference>
<dbReference type="Pfam" id="PF13855">
    <property type="entry name" value="LRR_8"/>
    <property type="match status" value="1"/>
</dbReference>
<evidence type="ECO:0000256" key="2">
    <source>
        <dbReference type="ARBA" id="ARBA00012483"/>
    </source>
</evidence>
<evidence type="ECO:0000259" key="7">
    <source>
        <dbReference type="PROSITE" id="PS52053"/>
    </source>
</evidence>
<evidence type="ECO:0000256" key="3">
    <source>
        <dbReference type="ARBA" id="ARBA00022614"/>
    </source>
</evidence>
<dbReference type="GO" id="GO:0005576">
    <property type="term" value="C:extracellular region"/>
    <property type="evidence" value="ECO:0007669"/>
    <property type="project" value="UniProtKB-UniRule"/>
</dbReference>
<dbReference type="Gene3D" id="1.20.58.360">
    <property type="entry name" value="Shigella T3SS effector IpaH defines"/>
    <property type="match status" value="1"/>
</dbReference>
<dbReference type="Gene3D" id="3.80.10.10">
    <property type="entry name" value="Ribonuclease Inhibitor"/>
    <property type="match status" value="1"/>
</dbReference>
<dbReference type="GO" id="GO:0061630">
    <property type="term" value="F:ubiquitin protein ligase activity"/>
    <property type="evidence" value="ECO:0007669"/>
    <property type="project" value="UniProtKB-EC"/>
</dbReference>
<keyword evidence="6" id="KW-0833">Ubl conjugation pathway</keyword>
<evidence type="ECO:0000313" key="8">
    <source>
        <dbReference type="EMBL" id="QJC77341.1"/>
    </source>
</evidence>
<comment type="PTM">
    <text evidence="6">Ubiquitinated in the presence of host E1 ubiquitin-activating enzyme, E2 ubiquitin-conjugating enzyme and ubiquitin.</text>
</comment>
<keyword evidence="4" id="KW-0677">Repeat</keyword>
<dbReference type="PANTHER" id="PTHR48051:SF1">
    <property type="entry name" value="RAS SUPPRESSOR PROTEIN 1"/>
    <property type="match status" value="1"/>
</dbReference>
<keyword evidence="6" id="KW-0832">Ubl conjugation</keyword>
<dbReference type="InterPro" id="IPR001611">
    <property type="entry name" value="Leu-rich_rpt"/>
</dbReference>
<dbReference type="InterPro" id="IPR046673">
    <property type="entry name" value="ToxA_N"/>
</dbReference>
<comment type="catalytic activity">
    <reaction evidence="1">
        <text>S-ubiquitinyl-[E2 ubiquitin-conjugating enzyme]-L-cysteine + [acceptor protein]-L-lysine = [E2 ubiquitin-conjugating enzyme]-L-cysteine + N(6)-ubiquitinyl-[acceptor protein]-L-lysine.</text>
        <dbReference type="EC" id="2.3.2.27"/>
    </reaction>
</comment>
<evidence type="ECO:0000256" key="5">
    <source>
        <dbReference type="ARBA" id="ARBA00023026"/>
    </source>
</evidence>
<feature type="domain" description="NEL" evidence="7">
    <location>
        <begin position="1413"/>
        <end position="1725"/>
    </location>
</feature>
<keyword evidence="5" id="KW-0843">Virulence</keyword>
<keyword evidence="6" id="KW-0964">Secreted</keyword>
<sequence length="1758" mass="199738">MTVVPVEAISNSFTKVEGSIDSNHSVYFAENIPGLIKSAPVSRLESITELKPNFPDWYIQARPIDRQYLQELIKERCRLQDTVSDRVDNVQTDINAFAKPLLVQAIKDEFNFELDVATTSLRLYVPATLGFGIDTQASRIRHSSLLEAALHNFEESEAVAGAFRDGSGVFVKDAEGELQRHELTVEKFAALCRKLDIGKQYQLHIKSLLEPADVTARSRLERGFMAHERATFSETMLIALLKSDLDSYAYGKLGEVRDGQENILYRNRPLKAHRLSLLGTRLTGIVLFSAMSDPLAIKEAIDQLLPEQLQHLVEWSRHLAVLPGQEFDLFKILQAFFANGPTGVVEEMVRRNDIHEQSRLDGTLIAYIPDDPDHPLKQYASFTDFMKELTSQLRSAHYQQFFSRFVPHKDKGRFFARVKERFTTFKWTQRGPLDMGPWWRETAVENPDAEPISNVIEGDFWQRSCLWRSDKAIADARQIAVPTGDEDAAVRWKRLTSYLDIGWNVFNFGAMLVPGLGEAVLAVMVGQMMLETLEGIEDWTKGDKEEASSHLTGVLINFAQLALMGAGHVLPGGKPVAVKASPFLDQLKQIELPDGTTRLWNPDLGPYDHKVTLSMDSKANERGLHRHNDQDILPLGGKHFEVKENPQTGQPRLKHPARTTAYEPRMEHNGAGAWHTELDRPIEWDKARLMRRLGPRADAFSDETLEQIRIASGVKEDVLRKLQVDTQPPPALLADTFRRFKAYADVGKLVDQIRLNQVAQEWADHLPPLMTELRRWPESKAIELFRGPQLWGDSIVHGNQSALAANRVKVTFAELKAGKLSERVVDSFDEQEIQQMLGRSIGSDRQVRIDALQERLAIRAEQQKKRLFKSFYKNAEVEAEANVALLQDAFQELPTSVARELLAGATPEELSVMAERKRVPLRLKQQARAALLEVRLNRAYEGLFLDELHSPDTERLLLQSLESLPGWSEDVRIEVRNDALAGTLEDSIGAADAAIRKVLVKNEDGLYEARDEDDHELHGPDNLFAAVLHALPDAERDALGYQINQWRTLRQSVQRFPLSHDRFRAILADNPLRKPKFDPATMKLRGGMEGFSQQFRRVTGQLTAQERIQSLRPGWGEGDIQTFLEHSDSGSTPEERVVALEAEFNQLNRSFRRWLDSPLDSFSLSAEGVAQWQSRNSVYRAVRNCWQRSGPRDLDVHGNPRGWVLDLSNIPMGRHLETMPKLEANFEHVTELKLPDTEMTDANAAFLEHFPRLRALNMNDNALTRLPTAIGRMRTLTELYLGNNQIELTVETADELSNLILLESVDLRRNPLGQVPNIGRMRMLHTLILANTGINTWPAGLFSILRLRHFYLSLQDNVITLVPQVLPGSMEAELLARTILNREPQWISQANLNQLREYIHSVGLDPDRPYPPRGVRDSLQWEEGLRRAQWVELQPIWNEVEDEIGSLPFFDNLRLLTQSSHFINDRAFRVDLTAKVWRMLEAMEQNSELRNEIFKLAREPVNCVDAGASLFNAMGLEVLIHEAYELANPSLVEAELVSLAKGKSRLDELSRIAHKKIARRLENGEELRRINAQGDVTGTIDEVETHLAYMTDLAKKLDLPWQSRDLQFRADSGVTTQMIDEAYKRVLALEEGDLLRDSISEQPFWESYIQGSHRGEFKAIRRRLDATTEFYMALDRRATESLSVEEKAQLKEEIRVLAAELGKPESEFAPGRVMTAQAYETDMNLLNARKQTLLKTLTQQAMDRAKLQRVEIPFTVQP</sequence>
<protein>
    <recommendedName>
        <fullName evidence="2">RING-type E3 ubiquitin transferase</fullName>
        <ecNumber evidence="2">2.3.2.27</ecNumber>
    </recommendedName>
</protein>
<keyword evidence="6" id="KW-0808">Transferase</keyword>
<evidence type="ECO:0000256" key="4">
    <source>
        <dbReference type="ARBA" id="ARBA00022737"/>
    </source>
</evidence>
<dbReference type="PROSITE" id="PS52053">
    <property type="entry name" value="NEL"/>
    <property type="match status" value="1"/>
</dbReference>
<dbReference type="InterPro" id="IPR050216">
    <property type="entry name" value="LRR_domain-containing"/>
</dbReference>
<evidence type="ECO:0000256" key="1">
    <source>
        <dbReference type="ARBA" id="ARBA00000900"/>
    </source>
</evidence>
<dbReference type="GO" id="GO:0016567">
    <property type="term" value="P:protein ubiquitination"/>
    <property type="evidence" value="ECO:0007669"/>
    <property type="project" value="InterPro"/>
</dbReference>